<sequence length="34" mass="3905">MKQNLILDIHARYAPKHKPPNGNTNGEFLFIPTK</sequence>
<evidence type="ECO:0000256" key="1">
    <source>
        <dbReference type="SAM" id="MobiDB-lite"/>
    </source>
</evidence>
<proteinExistence type="predicted"/>
<accession>A0A1V0SIB4</accession>
<evidence type="ECO:0000313" key="2">
    <source>
        <dbReference type="EMBL" id="ARF11462.1"/>
    </source>
</evidence>
<feature type="region of interest" description="Disordered" evidence="1">
    <location>
        <begin position="15"/>
        <end position="34"/>
    </location>
</feature>
<gene>
    <name evidence="2" type="ORF">Klosneuvirus_1_319</name>
</gene>
<reference evidence="2" key="1">
    <citation type="journal article" date="2017" name="Science">
        <title>Giant viruses with an expanded complement of translation system components.</title>
        <authorList>
            <person name="Schulz F."/>
            <person name="Yutin N."/>
            <person name="Ivanova N.N."/>
            <person name="Ortega D.R."/>
            <person name="Lee T.K."/>
            <person name="Vierheilig J."/>
            <person name="Daims H."/>
            <person name="Horn M."/>
            <person name="Wagner M."/>
            <person name="Jensen G.J."/>
            <person name="Kyrpides N.C."/>
            <person name="Koonin E.V."/>
            <person name="Woyke T."/>
        </authorList>
    </citation>
    <scope>NUCLEOTIDE SEQUENCE</scope>
    <source>
        <strain evidence="2">KNV1</strain>
    </source>
</reference>
<protein>
    <submittedName>
        <fullName evidence="2">Uncharacterized protein</fullName>
    </submittedName>
</protein>
<organism evidence="2">
    <name type="scientific">Klosneuvirus KNV1</name>
    <dbReference type="NCBI Taxonomy" id="1977640"/>
    <lineage>
        <taxon>Viruses</taxon>
        <taxon>Varidnaviria</taxon>
        <taxon>Bamfordvirae</taxon>
        <taxon>Nucleocytoviricota</taxon>
        <taxon>Megaviricetes</taxon>
        <taxon>Imitervirales</taxon>
        <taxon>Mimiviridae</taxon>
        <taxon>Klosneuvirinae</taxon>
        <taxon>Klosneuvirus</taxon>
    </lineage>
</organism>
<dbReference type="EMBL" id="KY684108">
    <property type="protein sequence ID" value="ARF11462.1"/>
    <property type="molecule type" value="Genomic_DNA"/>
</dbReference>
<name>A0A1V0SIB4_9VIRU</name>